<sequence length="87" mass="9409">VVTVRRWCVAPWFWRWSDGSGEAAAMVVVRGVAAAVARGEVAARDILDRVDRKVGKLFGFAGKSPPEKFFGGGGAVAGCCWERERIV</sequence>
<protein>
    <submittedName>
        <fullName evidence="1">Uncharacterized protein</fullName>
    </submittedName>
</protein>
<organism evidence="1">
    <name type="scientific">Tanacetum cinerariifolium</name>
    <name type="common">Dalmatian daisy</name>
    <name type="synonym">Chrysanthemum cinerariifolium</name>
    <dbReference type="NCBI Taxonomy" id="118510"/>
    <lineage>
        <taxon>Eukaryota</taxon>
        <taxon>Viridiplantae</taxon>
        <taxon>Streptophyta</taxon>
        <taxon>Embryophyta</taxon>
        <taxon>Tracheophyta</taxon>
        <taxon>Spermatophyta</taxon>
        <taxon>Magnoliopsida</taxon>
        <taxon>eudicotyledons</taxon>
        <taxon>Gunneridae</taxon>
        <taxon>Pentapetalae</taxon>
        <taxon>asterids</taxon>
        <taxon>campanulids</taxon>
        <taxon>Asterales</taxon>
        <taxon>Asteraceae</taxon>
        <taxon>Asteroideae</taxon>
        <taxon>Anthemideae</taxon>
        <taxon>Anthemidinae</taxon>
        <taxon>Tanacetum</taxon>
    </lineage>
</organism>
<feature type="non-terminal residue" evidence="1">
    <location>
        <position position="87"/>
    </location>
</feature>
<comment type="caution">
    <text evidence="1">The sequence shown here is derived from an EMBL/GenBank/DDBJ whole genome shotgun (WGS) entry which is preliminary data.</text>
</comment>
<feature type="non-terminal residue" evidence="1">
    <location>
        <position position="1"/>
    </location>
</feature>
<dbReference type="EMBL" id="BKCJ010483136">
    <property type="protein sequence ID" value="GFA76249.1"/>
    <property type="molecule type" value="Genomic_DNA"/>
</dbReference>
<dbReference type="AlphaFoldDB" id="A0A699K5Q9"/>
<gene>
    <name evidence="1" type="ORF">Tci_648221</name>
</gene>
<name>A0A699K5Q9_TANCI</name>
<proteinExistence type="predicted"/>
<evidence type="ECO:0000313" key="1">
    <source>
        <dbReference type="EMBL" id="GFA76249.1"/>
    </source>
</evidence>
<reference evidence="1" key="1">
    <citation type="journal article" date="2019" name="Sci. Rep.">
        <title>Draft genome of Tanacetum cinerariifolium, the natural source of mosquito coil.</title>
        <authorList>
            <person name="Yamashiro T."/>
            <person name="Shiraishi A."/>
            <person name="Satake H."/>
            <person name="Nakayama K."/>
        </authorList>
    </citation>
    <scope>NUCLEOTIDE SEQUENCE</scope>
</reference>
<accession>A0A699K5Q9</accession>